<proteinExistence type="predicted"/>
<evidence type="ECO:0000259" key="2">
    <source>
        <dbReference type="Pfam" id="PF14129"/>
    </source>
</evidence>
<evidence type="ECO:0000313" key="4">
    <source>
        <dbReference type="Proteomes" id="UP000199666"/>
    </source>
</evidence>
<accession>A0A1I3A9Q3</accession>
<keyword evidence="1" id="KW-0175">Coiled coil</keyword>
<dbReference type="PROSITE" id="PS51257">
    <property type="entry name" value="PROKAR_LIPOPROTEIN"/>
    <property type="match status" value="1"/>
</dbReference>
<dbReference type="Pfam" id="PF14129">
    <property type="entry name" value="DUF4296"/>
    <property type="match status" value="1"/>
</dbReference>
<protein>
    <recommendedName>
        <fullName evidence="2">DUF4296 domain-containing protein</fullName>
    </recommendedName>
</protein>
<dbReference type="InterPro" id="IPR025381">
    <property type="entry name" value="DUF4296"/>
</dbReference>
<dbReference type="Proteomes" id="UP000199666">
    <property type="component" value="Unassembled WGS sequence"/>
</dbReference>
<dbReference type="AlphaFoldDB" id="A0A1I3A9Q3"/>
<feature type="domain" description="DUF4296" evidence="2">
    <location>
        <begin position="22"/>
        <end position="106"/>
    </location>
</feature>
<sequence>MKKIFAISIICSLIFACKPGVPDDIIQPDKMEKVLFDIHTVDGYIATLSVPDTAKIVAASYYKGIYKKFNIDSAKYNKSLDYYYSHPDVLTKLYENVMKELEDEQKRNEKRVENEELKKQQKYLAEHTKALDVSNLGVGRPVFSFSENPFGLSSTTPK</sequence>
<dbReference type="RefSeq" id="WP_090997684.1">
    <property type="nucleotide sequence ID" value="NZ_FOPP01000013.1"/>
</dbReference>
<keyword evidence="4" id="KW-1185">Reference proteome</keyword>
<dbReference type="STRING" id="414048.SAMN04489864_113112"/>
<organism evidence="3 4">
    <name type="scientific">Pedobacter insulae</name>
    <dbReference type="NCBI Taxonomy" id="414048"/>
    <lineage>
        <taxon>Bacteria</taxon>
        <taxon>Pseudomonadati</taxon>
        <taxon>Bacteroidota</taxon>
        <taxon>Sphingobacteriia</taxon>
        <taxon>Sphingobacteriales</taxon>
        <taxon>Sphingobacteriaceae</taxon>
        <taxon>Pedobacter</taxon>
    </lineage>
</organism>
<evidence type="ECO:0000313" key="3">
    <source>
        <dbReference type="EMBL" id="SFH46843.1"/>
    </source>
</evidence>
<reference evidence="3 4" key="1">
    <citation type="submission" date="2016-10" db="EMBL/GenBank/DDBJ databases">
        <authorList>
            <person name="de Groot N.N."/>
        </authorList>
    </citation>
    <scope>NUCLEOTIDE SEQUENCE [LARGE SCALE GENOMIC DNA]</scope>
    <source>
        <strain evidence="3 4">DSM 18684</strain>
    </source>
</reference>
<gene>
    <name evidence="3" type="ORF">SAMN04489864_113112</name>
</gene>
<dbReference type="EMBL" id="FOPP01000013">
    <property type="protein sequence ID" value="SFH46843.1"/>
    <property type="molecule type" value="Genomic_DNA"/>
</dbReference>
<name>A0A1I3A9Q3_9SPHI</name>
<dbReference type="OrthoDB" id="678784at2"/>
<feature type="coiled-coil region" evidence="1">
    <location>
        <begin position="91"/>
        <end position="118"/>
    </location>
</feature>
<evidence type="ECO:0000256" key="1">
    <source>
        <dbReference type="SAM" id="Coils"/>
    </source>
</evidence>